<organism evidence="2">
    <name type="scientific">Singulisphaera sp. Ch08</name>
    <dbReference type="NCBI Taxonomy" id="3120278"/>
    <lineage>
        <taxon>Bacteria</taxon>
        <taxon>Pseudomonadati</taxon>
        <taxon>Planctomycetota</taxon>
        <taxon>Planctomycetia</taxon>
        <taxon>Isosphaerales</taxon>
        <taxon>Isosphaeraceae</taxon>
        <taxon>Singulisphaera</taxon>
    </lineage>
</organism>
<reference evidence="2" key="1">
    <citation type="submission" date="2024-05" db="EMBL/GenBank/DDBJ databases">
        <title>Planctomycetes of the genus Singulisphaera possess chitinolytic capabilities.</title>
        <authorList>
            <person name="Ivanova A."/>
        </authorList>
    </citation>
    <scope>NUCLEOTIDE SEQUENCE</scope>
    <source>
        <strain evidence="2">Ch08T</strain>
    </source>
</reference>
<dbReference type="NCBIfam" id="TIGR03357">
    <property type="entry name" value="VI_zyme"/>
    <property type="match status" value="1"/>
</dbReference>
<gene>
    <name evidence="2" type="primary">tssE</name>
    <name evidence="2" type="ORF">V5E97_33805</name>
</gene>
<sequence length="161" mass="18419">MPRAPIEYSLLPSVLDRLIDHDPKVSTEPQSGRNPLPAQIKESVKRDLEWLLNSKQLLADWPEDFQHLSRSMLTYGMPDFSSSTLSSANHQDKLRRTVEEAIARFEPRLSRVSVTTVEGREFDRSLRFRIDAMLRVDPAPEPITFDSVLQLTTRAFVVQGD</sequence>
<accession>A0AAU7CDE9</accession>
<dbReference type="Gene3D" id="3.10.450.40">
    <property type="match status" value="1"/>
</dbReference>
<proteinExistence type="predicted"/>
<dbReference type="PANTHER" id="PTHR38595:SF1">
    <property type="entry name" value="TYPE VI SECRETION SYSTEM COMPONENT TSSE1"/>
    <property type="match status" value="1"/>
</dbReference>
<evidence type="ECO:0000313" key="2">
    <source>
        <dbReference type="EMBL" id="XBH03246.1"/>
    </source>
</evidence>
<dbReference type="SUPFAM" id="SSF160719">
    <property type="entry name" value="gpW/gp25-like"/>
    <property type="match status" value="1"/>
</dbReference>
<dbReference type="Pfam" id="PF04965">
    <property type="entry name" value="GPW_gp25"/>
    <property type="match status" value="1"/>
</dbReference>
<dbReference type="RefSeq" id="WP_406695980.1">
    <property type="nucleotide sequence ID" value="NZ_CP155447.1"/>
</dbReference>
<protein>
    <submittedName>
        <fullName evidence="2">Type VI secretion system baseplate subunit TssE</fullName>
    </submittedName>
</protein>
<dbReference type="InterPro" id="IPR017737">
    <property type="entry name" value="TssE1-like"/>
</dbReference>
<feature type="domain" description="IraD/Gp25-like" evidence="1">
    <location>
        <begin position="39"/>
        <end position="138"/>
    </location>
</feature>
<evidence type="ECO:0000259" key="1">
    <source>
        <dbReference type="Pfam" id="PF04965"/>
    </source>
</evidence>
<dbReference type="AlphaFoldDB" id="A0AAU7CDE9"/>
<dbReference type="InterPro" id="IPR007048">
    <property type="entry name" value="IraD/Gp25-like"/>
</dbReference>
<dbReference type="InterPro" id="IPR053176">
    <property type="entry name" value="T6SS_TssE1-like"/>
</dbReference>
<dbReference type="PANTHER" id="PTHR38595">
    <property type="entry name" value="CYTOPLASMIC PROTEIN-RELATED"/>
    <property type="match status" value="1"/>
</dbReference>
<name>A0AAU7CDE9_9BACT</name>
<dbReference type="EMBL" id="CP155447">
    <property type="protein sequence ID" value="XBH03246.1"/>
    <property type="molecule type" value="Genomic_DNA"/>
</dbReference>